<dbReference type="EMBL" id="LK035871">
    <property type="protein sequence ID" value="CDY67212.1"/>
    <property type="molecule type" value="Genomic_DNA"/>
</dbReference>
<gene>
    <name evidence="3" type="primary">BnaCnng53950D</name>
    <name evidence="2" type="ORF">DARMORV10_C03P51840.1</name>
    <name evidence="3" type="ORF">GSBRNA2T00059782001</name>
</gene>
<organism evidence="3 4">
    <name type="scientific">Brassica napus</name>
    <name type="common">Rape</name>
    <dbReference type="NCBI Taxonomy" id="3708"/>
    <lineage>
        <taxon>Eukaryota</taxon>
        <taxon>Viridiplantae</taxon>
        <taxon>Streptophyta</taxon>
        <taxon>Embryophyta</taxon>
        <taxon>Tracheophyta</taxon>
        <taxon>Spermatophyta</taxon>
        <taxon>Magnoliopsida</taxon>
        <taxon>eudicotyledons</taxon>
        <taxon>Gunneridae</taxon>
        <taxon>Pentapetalae</taxon>
        <taxon>rosids</taxon>
        <taxon>malvids</taxon>
        <taxon>Brassicales</taxon>
        <taxon>Brassicaceae</taxon>
        <taxon>Brassiceae</taxon>
        <taxon>Brassica</taxon>
    </lineage>
</organism>
<proteinExistence type="predicted"/>
<protein>
    <submittedName>
        <fullName evidence="2">(rape) hypothetical protein</fullName>
    </submittedName>
    <submittedName>
        <fullName evidence="3">BnaCnng53950D protein</fullName>
    </submittedName>
</protein>
<evidence type="ECO:0000313" key="3">
    <source>
        <dbReference type="EMBL" id="CDY67212.1"/>
    </source>
</evidence>
<evidence type="ECO:0000313" key="2">
    <source>
        <dbReference type="EMBL" id="CAF1705283.1"/>
    </source>
</evidence>
<dbReference type="Gramene" id="CDY67212">
    <property type="protein sequence ID" value="CDY67212"/>
    <property type="gene ID" value="GSBRNA2T00059782001"/>
</dbReference>
<keyword evidence="4" id="KW-1185">Reference proteome</keyword>
<reference evidence="2" key="3">
    <citation type="submission" date="2021-01" db="EMBL/GenBank/DDBJ databases">
        <authorList>
            <consortium name="Genoscope - CEA"/>
            <person name="William W."/>
        </authorList>
    </citation>
    <scope>NUCLEOTIDE SEQUENCE</scope>
</reference>
<evidence type="ECO:0000256" key="1">
    <source>
        <dbReference type="SAM" id="MobiDB-lite"/>
    </source>
</evidence>
<name>A0A078JPA1_BRANA</name>
<dbReference type="Proteomes" id="UP000028999">
    <property type="component" value="Unassembled WGS sequence"/>
</dbReference>
<evidence type="ECO:0000313" key="4">
    <source>
        <dbReference type="Proteomes" id="UP000028999"/>
    </source>
</evidence>
<dbReference type="STRING" id="3708.A0A078JPA1"/>
<dbReference type="EMBL" id="HG994367">
    <property type="protein sequence ID" value="CAF1705283.1"/>
    <property type="molecule type" value="Genomic_DNA"/>
</dbReference>
<dbReference type="Proteomes" id="UP001295469">
    <property type="component" value="Chromosome C03"/>
</dbReference>
<sequence length="167" mass="18866">MESLHSNLLTAADPPPVTDEQNRDDVPIEKAEKPRTFPVPLSEGTDGNDNDLIKGSSKLSLEHKKSSLPPLPSRALSKRSTQNPSLCKDKATDSFNKLEAVETTKRKSSKNMFKSEKEFLELMLKYQRVISERDSGKKLGNQFLLSRPLFYAFESHQVICFFSALFM</sequence>
<dbReference type="PaxDb" id="3708-A0A078JPA1"/>
<reference evidence="3 4" key="1">
    <citation type="journal article" date="2014" name="Science">
        <title>Plant genetics. Early allopolyploid evolution in the post-Neolithic Brassica napus oilseed genome.</title>
        <authorList>
            <person name="Chalhoub B."/>
            <person name="Denoeud F."/>
            <person name="Liu S."/>
            <person name="Parkin I.A."/>
            <person name="Tang H."/>
            <person name="Wang X."/>
            <person name="Chiquet J."/>
            <person name="Belcram H."/>
            <person name="Tong C."/>
            <person name="Samans B."/>
            <person name="Correa M."/>
            <person name="Da Silva C."/>
            <person name="Just J."/>
            <person name="Falentin C."/>
            <person name="Koh C.S."/>
            <person name="Le Clainche I."/>
            <person name="Bernard M."/>
            <person name="Bento P."/>
            <person name="Noel B."/>
            <person name="Labadie K."/>
            <person name="Alberti A."/>
            <person name="Charles M."/>
            <person name="Arnaud D."/>
            <person name="Guo H."/>
            <person name="Daviaud C."/>
            <person name="Alamery S."/>
            <person name="Jabbari K."/>
            <person name="Zhao M."/>
            <person name="Edger P.P."/>
            <person name="Chelaifa H."/>
            <person name="Tack D."/>
            <person name="Lassalle G."/>
            <person name="Mestiri I."/>
            <person name="Schnel N."/>
            <person name="Le Paslier M.C."/>
            <person name="Fan G."/>
            <person name="Renault V."/>
            <person name="Bayer P.E."/>
            <person name="Golicz A.A."/>
            <person name="Manoli S."/>
            <person name="Lee T.H."/>
            <person name="Thi V.H."/>
            <person name="Chalabi S."/>
            <person name="Hu Q."/>
            <person name="Fan C."/>
            <person name="Tollenaere R."/>
            <person name="Lu Y."/>
            <person name="Battail C."/>
            <person name="Shen J."/>
            <person name="Sidebottom C.H."/>
            <person name="Wang X."/>
            <person name="Canaguier A."/>
            <person name="Chauveau A."/>
            <person name="Berard A."/>
            <person name="Deniot G."/>
            <person name="Guan M."/>
            <person name="Liu Z."/>
            <person name="Sun F."/>
            <person name="Lim Y.P."/>
            <person name="Lyons E."/>
            <person name="Town C.D."/>
            <person name="Bancroft I."/>
            <person name="Wang X."/>
            <person name="Meng J."/>
            <person name="Ma J."/>
            <person name="Pires J.C."/>
            <person name="King G.J."/>
            <person name="Brunel D."/>
            <person name="Delourme R."/>
            <person name="Renard M."/>
            <person name="Aury J.M."/>
            <person name="Adams K.L."/>
            <person name="Batley J."/>
            <person name="Snowdon R.J."/>
            <person name="Tost J."/>
            <person name="Edwards D."/>
            <person name="Zhou Y."/>
            <person name="Hua W."/>
            <person name="Sharpe A.G."/>
            <person name="Paterson A.H."/>
            <person name="Guan C."/>
            <person name="Wincker P."/>
        </authorList>
    </citation>
    <scope>NUCLEOTIDE SEQUENCE [LARGE SCALE GENOMIC DNA]</scope>
    <source>
        <strain evidence="4">cv. Darmor-bzh</strain>
    </source>
</reference>
<feature type="compositionally biased region" description="Basic and acidic residues" evidence="1">
    <location>
        <begin position="20"/>
        <end position="35"/>
    </location>
</feature>
<feature type="region of interest" description="Disordered" evidence="1">
    <location>
        <begin position="1"/>
        <end position="89"/>
    </location>
</feature>
<dbReference type="AlphaFoldDB" id="A0A078JPA1"/>
<reference evidence="3" key="2">
    <citation type="submission" date="2014-06" db="EMBL/GenBank/DDBJ databases">
        <authorList>
            <person name="Genoscope - CEA"/>
        </authorList>
    </citation>
    <scope>NUCLEOTIDE SEQUENCE</scope>
</reference>
<accession>A0A078JPA1</accession>